<accession>A0ABV3V5J1</accession>
<gene>
    <name evidence="1" type="ORF">VVR66_14580</name>
</gene>
<dbReference type="RefSeq" id="WP_368630046.1">
    <property type="nucleotide sequence ID" value="NZ_JAYWLU010000019.1"/>
</dbReference>
<sequence>MSQRPIMDAGPGLNFFSLNKERLLFATLGPLAVPEIVEHEIVRKARQDQRFKPAERVLGKVPPRLLEVLSDDVTPELATAVNRIAGVPIESRMRSSKDLGETMVVAHAVVAAERGDRVIVLIDDGGGRRVAAREAARLRRLRERQADIGSIALISTGHVLKKAAGGEDLPDRNSMRELYERLRALDDGLAPLEGTRLMELPCWS</sequence>
<reference evidence="1 2" key="1">
    <citation type="journal article" date="2024" name="Fungal Genet. Biol.">
        <title>The porcine skin microbiome exhibits broad fungal antagonism.</title>
        <authorList>
            <person name="De La Cruz K.F."/>
            <person name="Townsend E.C."/>
            <person name="Alex Cheong J.Z."/>
            <person name="Salamzade R."/>
            <person name="Liu A."/>
            <person name="Sandstrom S."/>
            <person name="Davila E."/>
            <person name="Huang L."/>
            <person name="Xu K.H."/>
            <person name="Wu S.Y."/>
            <person name="Meudt J.J."/>
            <person name="Shanmuganayagam D."/>
            <person name="Gibson A.L.F."/>
            <person name="Kalan L.R."/>
        </authorList>
    </citation>
    <scope>NUCLEOTIDE SEQUENCE [LARGE SCALE GENOMIC DNA]</scope>
    <source>
        <strain evidence="1 2">LK2625</strain>
    </source>
</reference>
<comment type="caution">
    <text evidence="1">The sequence shown here is derived from an EMBL/GenBank/DDBJ whole genome shotgun (WGS) entry which is preliminary data.</text>
</comment>
<name>A0ABV3V5J1_9MICC</name>
<dbReference type="Proteomes" id="UP001558481">
    <property type="component" value="Unassembled WGS sequence"/>
</dbReference>
<protein>
    <recommendedName>
        <fullName evidence="3">PIN domain-containing protein</fullName>
    </recommendedName>
</protein>
<organism evidence="1 2">
    <name type="scientific">Kocuria carniphila</name>
    <dbReference type="NCBI Taxonomy" id="262208"/>
    <lineage>
        <taxon>Bacteria</taxon>
        <taxon>Bacillati</taxon>
        <taxon>Actinomycetota</taxon>
        <taxon>Actinomycetes</taxon>
        <taxon>Micrococcales</taxon>
        <taxon>Micrococcaceae</taxon>
        <taxon>Kocuria</taxon>
    </lineage>
</organism>
<proteinExistence type="predicted"/>
<dbReference type="EMBL" id="JAYWLU010000019">
    <property type="protein sequence ID" value="MEX3595940.1"/>
    <property type="molecule type" value="Genomic_DNA"/>
</dbReference>
<keyword evidence="2" id="KW-1185">Reference proteome</keyword>
<evidence type="ECO:0008006" key="3">
    <source>
        <dbReference type="Google" id="ProtNLM"/>
    </source>
</evidence>
<evidence type="ECO:0000313" key="1">
    <source>
        <dbReference type="EMBL" id="MEX3595940.1"/>
    </source>
</evidence>
<evidence type="ECO:0000313" key="2">
    <source>
        <dbReference type="Proteomes" id="UP001558481"/>
    </source>
</evidence>